<protein>
    <submittedName>
        <fullName evidence="1">Uncharacterized protein</fullName>
    </submittedName>
</protein>
<reference evidence="1" key="1">
    <citation type="submission" date="2021-01" db="EMBL/GenBank/DDBJ databases">
        <authorList>
            <consortium name="Genoscope - CEA"/>
            <person name="William W."/>
        </authorList>
    </citation>
    <scope>NUCLEOTIDE SEQUENCE</scope>
</reference>
<accession>A0A8S1NVN5</accession>
<sequence>MQKHRRQKYSMILLQQIEIKWVIGWKTFKDNYRIQIVTQKDLEGIRKIDLFQTRNKVDKKDGYFNVKCKKHGEYHTKKHLMEHLKEDCHKLQGE</sequence>
<gene>
    <name evidence="1" type="ORF">PSON_ATCC_30995.1.T0570144</name>
</gene>
<dbReference type="Proteomes" id="UP000692954">
    <property type="component" value="Unassembled WGS sequence"/>
</dbReference>
<dbReference type="EMBL" id="CAJJDN010000057">
    <property type="protein sequence ID" value="CAD8091224.1"/>
    <property type="molecule type" value="Genomic_DNA"/>
</dbReference>
<proteinExistence type="predicted"/>
<evidence type="ECO:0000313" key="1">
    <source>
        <dbReference type="EMBL" id="CAD8091224.1"/>
    </source>
</evidence>
<dbReference type="AlphaFoldDB" id="A0A8S1NVN5"/>
<evidence type="ECO:0000313" key="2">
    <source>
        <dbReference type="Proteomes" id="UP000692954"/>
    </source>
</evidence>
<organism evidence="1 2">
    <name type="scientific">Paramecium sonneborni</name>
    <dbReference type="NCBI Taxonomy" id="65129"/>
    <lineage>
        <taxon>Eukaryota</taxon>
        <taxon>Sar</taxon>
        <taxon>Alveolata</taxon>
        <taxon>Ciliophora</taxon>
        <taxon>Intramacronucleata</taxon>
        <taxon>Oligohymenophorea</taxon>
        <taxon>Peniculida</taxon>
        <taxon>Parameciidae</taxon>
        <taxon>Paramecium</taxon>
    </lineage>
</organism>
<name>A0A8S1NVN5_9CILI</name>
<comment type="caution">
    <text evidence="1">The sequence shown here is derived from an EMBL/GenBank/DDBJ whole genome shotgun (WGS) entry which is preliminary data.</text>
</comment>
<keyword evidence="2" id="KW-1185">Reference proteome</keyword>